<evidence type="ECO:0000256" key="1">
    <source>
        <dbReference type="SAM" id="Coils"/>
    </source>
</evidence>
<sequence length="331" mass="37819">MDRCWKCGAPSDAPDFARPFRTASTQSRLFERFLASNDVPPESEMPLIREIITIAQDEVDTLDARISELQATLAQLTHTRDAAVEHLERYRAIMSPVRHVPPELLCEIFASVWAIHALDEQVQKPPWYLGQICRAWRHHALAYPYIWNTITIPASQSPELLPAIETQLVRSAHAPLDLAFRDVQRDVEPPLLDVVLPLCGRWRSLSLQFDPASRPGALEWLSRPKFHPDALESMDLARAYDIVSDAFAVAPRLYQVHLTDWQFQDTSRPTLTIPWQQITHYRGTGRWSQQLALLDTIPNLVEGAMGLIYDEFGDTPSGPRIMPHIRRLRLE</sequence>
<reference evidence="2" key="1">
    <citation type="submission" date="2023-03" db="EMBL/GenBank/DDBJ databases">
        <title>Massive genome expansion in bonnet fungi (Mycena s.s.) driven by repeated elements and novel gene families across ecological guilds.</title>
        <authorList>
            <consortium name="Lawrence Berkeley National Laboratory"/>
            <person name="Harder C.B."/>
            <person name="Miyauchi S."/>
            <person name="Viragh M."/>
            <person name="Kuo A."/>
            <person name="Thoen E."/>
            <person name="Andreopoulos B."/>
            <person name="Lu D."/>
            <person name="Skrede I."/>
            <person name="Drula E."/>
            <person name="Henrissat B."/>
            <person name="Morin E."/>
            <person name="Kohler A."/>
            <person name="Barry K."/>
            <person name="LaButti K."/>
            <person name="Morin E."/>
            <person name="Salamov A."/>
            <person name="Lipzen A."/>
            <person name="Mereny Z."/>
            <person name="Hegedus B."/>
            <person name="Baldrian P."/>
            <person name="Stursova M."/>
            <person name="Weitz H."/>
            <person name="Taylor A."/>
            <person name="Grigoriev I.V."/>
            <person name="Nagy L.G."/>
            <person name="Martin F."/>
            <person name="Kauserud H."/>
        </authorList>
    </citation>
    <scope>NUCLEOTIDE SEQUENCE</scope>
    <source>
        <strain evidence="2">CBHHK182m</strain>
    </source>
</reference>
<keyword evidence="1" id="KW-0175">Coiled coil</keyword>
<accession>A0AAD7N4V8</accession>
<name>A0AAD7N4V8_9AGAR</name>
<protein>
    <recommendedName>
        <fullName evidence="4">F-box domain-containing protein</fullName>
    </recommendedName>
</protein>
<dbReference type="AlphaFoldDB" id="A0AAD7N4V8"/>
<evidence type="ECO:0000313" key="2">
    <source>
        <dbReference type="EMBL" id="KAJ7746002.1"/>
    </source>
</evidence>
<organism evidence="2 3">
    <name type="scientific">Mycena metata</name>
    <dbReference type="NCBI Taxonomy" id="1033252"/>
    <lineage>
        <taxon>Eukaryota</taxon>
        <taxon>Fungi</taxon>
        <taxon>Dikarya</taxon>
        <taxon>Basidiomycota</taxon>
        <taxon>Agaricomycotina</taxon>
        <taxon>Agaricomycetes</taxon>
        <taxon>Agaricomycetidae</taxon>
        <taxon>Agaricales</taxon>
        <taxon>Marasmiineae</taxon>
        <taxon>Mycenaceae</taxon>
        <taxon>Mycena</taxon>
    </lineage>
</organism>
<feature type="coiled-coil region" evidence="1">
    <location>
        <begin position="52"/>
        <end position="79"/>
    </location>
</feature>
<dbReference type="EMBL" id="JARKIB010000081">
    <property type="protein sequence ID" value="KAJ7746002.1"/>
    <property type="molecule type" value="Genomic_DNA"/>
</dbReference>
<dbReference type="Proteomes" id="UP001215598">
    <property type="component" value="Unassembled WGS sequence"/>
</dbReference>
<proteinExistence type="predicted"/>
<comment type="caution">
    <text evidence="2">The sequence shown here is derived from an EMBL/GenBank/DDBJ whole genome shotgun (WGS) entry which is preliminary data.</text>
</comment>
<gene>
    <name evidence="2" type="ORF">B0H16DRAFT_1889227</name>
</gene>
<evidence type="ECO:0000313" key="3">
    <source>
        <dbReference type="Proteomes" id="UP001215598"/>
    </source>
</evidence>
<evidence type="ECO:0008006" key="4">
    <source>
        <dbReference type="Google" id="ProtNLM"/>
    </source>
</evidence>
<keyword evidence="3" id="KW-1185">Reference proteome</keyword>